<reference evidence="2" key="2">
    <citation type="submission" date="2011-01" db="EMBL/GenBank/DDBJ databases">
        <title>The complete genome of Deinococcus maricopensis DSM 21211.</title>
        <authorList>
            <consortium name="US DOE Joint Genome Institute (JGI-PGF)"/>
            <person name="Lucas S."/>
            <person name="Copeland A."/>
            <person name="Lapidus A."/>
            <person name="Goodwin L."/>
            <person name="Pitluck S."/>
            <person name="Kyrpides N."/>
            <person name="Mavromatis K."/>
            <person name="Pagani I."/>
            <person name="Ivanova N."/>
            <person name="Ovchinnikova G."/>
            <person name="Zeytun A."/>
            <person name="Detter J.C."/>
            <person name="Han C."/>
            <person name="Land M."/>
            <person name="Hauser L."/>
            <person name="Markowitz V."/>
            <person name="Cheng J.-F."/>
            <person name="Hugenholtz P."/>
            <person name="Woyke T."/>
            <person name="Wu D."/>
            <person name="Pukall R."/>
            <person name="Gehrich-Schroeter G."/>
            <person name="Brambilla E."/>
            <person name="Klenk H.-P."/>
            <person name="Eisen J.A."/>
        </authorList>
    </citation>
    <scope>NUCLEOTIDE SEQUENCE [LARGE SCALE GENOMIC DNA]</scope>
    <source>
        <strain evidence="2">DSM 21211 / LMG 22137 / NRRL B-23946 / LB-34</strain>
    </source>
</reference>
<dbReference type="InterPro" id="IPR023214">
    <property type="entry name" value="HAD_sf"/>
</dbReference>
<dbReference type="SUPFAM" id="SSF56784">
    <property type="entry name" value="HAD-like"/>
    <property type="match status" value="1"/>
</dbReference>
<dbReference type="InterPro" id="IPR006439">
    <property type="entry name" value="HAD-SF_hydro_IA"/>
</dbReference>
<name>E8UAK1_DEIML</name>
<dbReference type="PANTHER" id="PTHR43611:SF3">
    <property type="entry name" value="FLAVIN MONONUCLEOTIDE HYDROLASE 1, CHLOROPLATIC"/>
    <property type="match status" value="1"/>
</dbReference>
<dbReference type="Pfam" id="PF00702">
    <property type="entry name" value="Hydrolase"/>
    <property type="match status" value="1"/>
</dbReference>
<keyword evidence="1" id="KW-0378">Hydrolase</keyword>
<dbReference type="PANTHER" id="PTHR43611">
    <property type="entry name" value="ALPHA-D-GLUCOSE 1-PHOSPHATE PHOSPHATASE"/>
    <property type="match status" value="1"/>
</dbReference>
<gene>
    <name evidence="1" type="ordered locus">Deima_2455</name>
</gene>
<dbReference type="HOGENOM" id="CLU_045011_9_5_0"/>
<dbReference type="OrthoDB" id="9131041at2"/>
<dbReference type="NCBIfam" id="TIGR01509">
    <property type="entry name" value="HAD-SF-IA-v3"/>
    <property type="match status" value="1"/>
</dbReference>
<dbReference type="Proteomes" id="UP000008635">
    <property type="component" value="Chromosome"/>
</dbReference>
<dbReference type="STRING" id="709986.Deima_2455"/>
<dbReference type="SFLD" id="SFLDS00003">
    <property type="entry name" value="Haloacid_Dehalogenase"/>
    <property type="match status" value="1"/>
</dbReference>
<dbReference type="KEGG" id="dmr:Deima_2455"/>
<dbReference type="RefSeq" id="WP_013557595.1">
    <property type="nucleotide sequence ID" value="NC_014958.1"/>
</dbReference>
<dbReference type="InterPro" id="IPR036412">
    <property type="entry name" value="HAD-like_sf"/>
</dbReference>
<dbReference type="SFLD" id="SFLDG01129">
    <property type="entry name" value="C1.5:_HAD__Beta-PGM__Phosphata"/>
    <property type="match status" value="1"/>
</dbReference>
<dbReference type="GO" id="GO:0016787">
    <property type="term" value="F:hydrolase activity"/>
    <property type="evidence" value="ECO:0007669"/>
    <property type="project" value="UniProtKB-KW"/>
</dbReference>
<reference evidence="1 2" key="1">
    <citation type="journal article" date="2011" name="Stand. Genomic Sci.">
        <title>Complete genome sequence of Deinococcus maricopensis type strain (LB-34).</title>
        <authorList>
            <person name="Pukall R."/>
            <person name="Zeytun A."/>
            <person name="Lucas S."/>
            <person name="Lapidus A."/>
            <person name="Hammon N."/>
            <person name="Deshpande S."/>
            <person name="Nolan M."/>
            <person name="Cheng J.F."/>
            <person name="Pitluck S."/>
            <person name="Liolios K."/>
            <person name="Pagani I."/>
            <person name="Mikhailova N."/>
            <person name="Ivanova N."/>
            <person name="Mavromatis K."/>
            <person name="Pati A."/>
            <person name="Tapia R."/>
            <person name="Han C."/>
            <person name="Goodwin L."/>
            <person name="Chen A."/>
            <person name="Palaniappan K."/>
            <person name="Land M."/>
            <person name="Hauser L."/>
            <person name="Chang Y.J."/>
            <person name="Jeffries C.D."/>
            <person name="Brambilla E.M."/>
            <person name="Rohde M."/>
            <person name="Goker M."/>
            <person name="Detter J.C."/>
            <person name="Woyke T."/>
            <person name="Bristow J."/>
            <person name="Eisen J.A."/>
            <person name="Markowitz V."/>
            <person name="Hugenholtz P."/>
            <person name="Kyrpides N.C."/>
            <person name="Klenk H.P."/>
        </authorList>
    </citation>
    <scope>NUCLEOTIDE SEQUENCE [LARGE SCALE GENOMIC DNA]</scope>
    <source>
        <strain evidence="2">DSM 21211 / LMG 22137 / NRRL B-23946 / LB-34</strain>
    </source>
</reference>
<evidence type="ECO:0000313" key="1">
    <source>
        <dbReference type="EMBL" id="ADV68090.1"/>
    </source>
</evidence>
<dbReference type="eggNOG" id="COG1011">
    <property type="taxonomic scope" value="Bacteria"/>
</dbReference>
<dbReference type="InterPro" id="IPR023198">
    <property type="entry name" value="PGP-like_dom2"/>
</dbReference>
<dbReference type="EMBL" id="CP002454">
    <property type="protein sequence ID" value="ADV68090.1"/>
    <property type="molecule type" value="Genomic_DNA"/>
</dbReference>
<protein>
    <submittedName>
        <fullName evidence="1">HAD-superfamily hydrolase, subfamily IA, variant 3</fullName>
    </submittedName>
</protein>
<organism evidence="1 2">
    <name type="scientific">Deinococcus maricopensis (strain DSM 21211 / LMG 22137 / NRRL B-23946 / LB-34)</name>
    <dbReference type="NCBI Taxonomy" id="709986"/>
    <lineage>
        <taxon>Bacteria</taxon>
        <taxon>Thermotogati</taxon>
        <taxon>Deinococcota</taxon>
        <taxon>Deinococci</taxon>
        <taxon>Deinococcales</taxon>
        <taxon>Deinococcaceae</taxon>
        <taxon>Deinococcus</taxon>
    </lineage>
</organism>
<accession>E8UAK1</accession>
<sequence length="207" mass="22175">MTIRVIFWDIGGVLLTNGWDREQRARVVEQFGLDAETFDARHRLIAPELEAGRVTLDDYLAQTVFGGGAAPCSADAFRAAMFAQSQPHADTLTLARALAGAGARMYALNNESRELNAHRIGTFALDAFLLGFFSSCYLGLTKPGLSIFRVALDLAHVRADEAVMIDDRAQNIEAARTVGLHGIVHTGADATLAALRTLGVPAALALP</sequence>
<dbReference type="Gene3D" id="1.10.150.240">
    <property type="entry name" value="Putative phosphatase, domain 2"/>
    <property type="match status" value="1"/>
</dbReference>
<evidence type="ECO:0000313" key="2">
    <source>
        <dbReference type="Proteomes" id="UP000008635"/>
    </source>
</evidence>
<dbReference type="AlphaFoldDB" id="E8UAK1"/>
<dbReference type="Gene3D" id="3.40.50.1000">
    <property type="entry name" value="HAD superfamily/HAD-like"/>
    <property type="match status" value="1"/>
</dbReference>
<proteinExistence type="predicted"/>
<keyword evidence="2" id="KW-1185">Reference proteome</keyword>